<evidence type="ECO:0000256" key="7">
    <source>
        <dbReference type="SAM" id="MobiDB-lite"/>
    </source>
</evidence>
<feature type="compositionally biased region" description="Low complexity" evidence="7">
    <location>
        <begin position="220"/>
        <end position="238"/>
    </location>
</feature>
<dbReference type="GO" id="GO:0005634">
    <property type="term" value="C:nucleus"/>
    <property type="evidence" value="ECO:0007669"/>
    <property type="project" value="UniProtKB-SubCell"/>
</dbReference>
<comment type="subcellular location">
    <subcellularLocation>
        <location evidence="1">Nucleus</location>
    </subcellularLocation>
</comment>
<evidence type="ECO:0000256" key="3">
    <source>
        <dbReference type="ARBA" id="ARBA00023125"/>
    </source>
</evidence>
<gene>
    <name evidence="9" type="ORF">GcC1_218031</name>
</gene>
<dbReference type="CDD" id="cd14705">
    <property type="entry name" value="bZIP_Zip1"/>
    <property type="match status" value="1"/>
</dbReference>
<evidence type="ECO:0000259" key="8">
    <source>
        <dbReference type="PROSITE" id="PS00036"/>
    </source>
</evidence>
<dbReference type="Proteomes" id="UP000285405">
    <property type="component" value="Unassembled WGS sequence"/>
</dbReference>
<feature type="region of interest" description="Disordered" evidence="7">
    <location>
        <begin position="67"/>
        <end position="113"/>
    </location>
</feature>
<accession>A0A420H8I1</accession>
<evidence type="ECO:0000256" key="5">
    <source>
        <dbReference type="ARBA" id="ARBA00023242"/>
    </source>
</evidence>
<feature type="coiled-coil region" evidence="6">
    <location>
        <begin position="377"/>
        <end position="411"/>
    </location>
</feature>
<feature type="compositionally biased region" description="Polar residues" evidence="7">
    <location>
        <begin position="85"/>
        <end position="94"/>
    </location>
</feature>
<dbReference type="EMBL" id="MCBR01021868">
    <property type="protein sequence ID" value="RKF53739.1"/>
    <property type="molecule type" value="Genomic_DNA"/>
</dbReference>
<keyword evidence="2" id="KW-0805">Transcription regulation</keyword>
<name>A0A420H8I1_9PEZI</name>
<reference evidence="9 10" key="1">
    <citation type="journal article" date="2018" name="BMC Genomics">
        <title>Comparative genome analyses reveal sequence features reflecting distinct modes of host-adaptation between dicot and monocot powdery mildew.</title>
        <authorList>
            <person name="Wu Y."/>
            <person name="Ma X."/>
            <person name="Pan Z."/>
            <person name="Kale S.D."/>
            <person name="Song Y."/>
            <person name="King H."/>
            <person name="Zhang Q."/>
            <person name="Presley C."/>
            <person name="Deng X."/>
            <person name="Wei C.I."/>
            <person name="Xiao S."/>
        </authorList>
    </citation>
    <scope>NUCLEOTIDE SEQUENCE [LARGE SCALE GENOMIC DNA]</scope>
    <source>
        <strain evidence="9">UCSC1</strain>
    </source>
</reference>
<proteinExistence type="predicted"/>
<evidence type="ECO:0000256" key="1">
    <source>
        <dbReference type="ARBA" id="ARBA00004123"/>
    </source>
</evidence>
<dbReference type="PANTHER" id="PTHR13044:SF14">
    <property type="entry name" value="CRYPTOCEPHAL, ISOFORM A"/>
    <property type="match status" value="1"/>
</dbReference>
<feature type="region of interest" description="Disordered" evidence="7">
    <location>
        <begin position="502"/>
        <end position="521"/>
    </location>
</feature>
<dbReference type="GO" id="GO:0000977">
    <property type="term" value="F:RNA polymerase II transcription regulatory region sequence-specific DNA binding"/>
    <property type="evidence" value="ECO:0007669"/>
    <property type="project" value="TreeGrafter"/>
</dbReference>
<feature type="domain" description="BZIP" evidence="8">
    <location>
        <begin position="358"/>
        <end position="372"/>
    </location>
</feature>
<feature type="compositionally biased region" description="Basic and acidic residues" evidence="7">
    <location>
        <begin position="29"/>
        <end position="47"/>
    </location>
</feature>
<feature type="region of interest" description="Disordered" evidence="7">
    <location>
        <begin position="1"/>
        <end position="47"/>
    </location>
</feature>
<dbReference type="AlphaFoldDB" id="A0A420H8I1"/>
<protein>
    <submittedName>
        <fullName evidence="9">Putative transcription factor bzip</fullName>
    </submittedName>
</protein>
<dbReference type="Pfam" id="PF07716">
    <property type="entry name" value="bZIP_2"/>
    <property type="match status" value="1"/>
</dbReference>
<feature type="region of interest" description="Disordered" evidence="7">
    <location>
        <begin position="219"/>
        <end position="242"/>
    </location>
</feature>
<dbReference type="OrthoDB" id="2247093at2759"/>
<comment type="caution">
    <text evidence="9">The sequence shown here is derived from an EMBL/GenBank/DDBJ whole genome shotgun (WGS) entry which is preliminary data.</text>
</comment>
<evidence type="ECO:0000313" key="9">
    <source>
        <dbReference type="EMBL" id="RKF53739.1"/>
    </source>
</evidence>
<keyword evidence="5" id="KW-0539">Nucleus</keyword>
<dbReference type="PANTHER" id="PTHR13044">
    <property type="entry name" value="ACTIVATING TRANSCRIPTION FACTOR ATF 4/5"/>
    <property type="match status" value="1"/>
</dbReference>
<keyword evidence="3" id="KW-0238">DNA-binding</keyword>
<evidence type="ECO:0000256" key="2">
    <source>
        <dbReference type="ARBA" id="ARBA00023015"/>
    </source>
</evidence>
<keyword evidence="4" id="KW-0804">Transcription</keyword>
<dbReference type="InterPro" id="IPR004827">
    <property type="entry name" value="bZIP"/>
</dbReference>
<dbReference type="Gene3D" id="1.20.5.170">
    <property type="match status" value="1"/>
</dbReference>
<organism evidence="9 10">
    <name type="scientific">Golovinomyces cichoracearum</name>
    <dbReference type="NCBI Taxonomy" id="62708"/>
    <lineage>
        <taxon>Eukaryota</taxon>
        <taxon>Fungi</taxon>
        <taxon>Dikarya</taxon>
        <taxon>Ascomycota</taxon>
        <taxon>Pezizomycotina</taxon>
        <taxon>Leotiomycetes</taxon>
        <taxon>Erysiphales</taxon>
        <taxon>Erysiphaceae</taxon>
        <taxon>Golovinomyces</taxon>
    </lineage>
</organism>
<dbReference type="PROSITE" id="PS00036">
    <property type="entry name" value="BZIP_BASIC"/>
    <property type="match status" value="1"/>
</dbReference>
<sequence length="549" mass="60249">MSQRLPAPHPTFRSPSDDGRRISLPPVQSRDDFHHRTDLPDLQHPVSDKRIRDYQIYQIPSRQIHPKVRGVDGDLGVHSILNPDVPNSSKNPARSPNDHAESMNRNPNLRIQSNPQNMISGQQESAPNTISAIENTSSCRIWATRRVLTPKSPLRCSSSSKATLAGALDTGGSPLSAPSNQTQNRVIGPISTQNSPFNKDSLVVGRQIANQQYSQSFPNSTLEGISGSSSSHRPTTTSIARNLNPVTSVNSPYVPLKPQILSVTSPIQNGQASPKTSYVLSGMSSGNSAQQVEDIKKNSKNPEGPYITPGSSQNCSNVGFSRQTSASDPIHVLTITTNQGLYTIPVDVHHASRLAGEKRARNAGASARFRQRRKEKEKEACSAIEKLESQVRDLETRLESMESERNFYHSERDRLRDILLRSPETRHFATQAQVSPGRHMKLQGNHDLSIGGQSLSIKHQELSCEEEAHNRVSQIKRSYPEASYPAPNTQGSIFQPSGYSVSDIIEKPQPSHSNVLAPSSHRDSNILHATSELSGILHTSYNPSLKKSG</sequence>
<keyword evidence="6" id="KW-0175">Coiled coil</keyword>
<evidence type="ECO:0000256" key="4">
    <source>
        <dbReference type="ARBA" id="ARBA00023163"/>
    </source>
</evidence>
<evidence type="ECO:0000256" key="6">
    <source>
        <dbReference type="SAM" id="Coils"/>
    </source>
</evidence>
<evidence type="ECO:0000313" key="10">
    <source>
        <dbReference type="Proteomes" id="UP000285405"/>
    </source>
</evidence>
<feature type="compositionally biased region" description="Polar residues" evidence="7">
    <location>
        <begin position="103"/>
        <end position="113"/>
    </location>
</feature>
<dbReference type="GO" id="GO:0001228">
    <property type="term" value="F:DNA-binding transcription activator activity, RNA polymerase II-specific"/>
    <property type="evidence" value="ECO:0007669"/>
    <property type="project" value="TreeGrafter"/>
</dbReference>